<dbReference type="EMBL" id="JBHULX010000013">
    <property type="protein sequence ID" value="MFD2591017.1"/>
    <property type="molecule type" value="Genomic_DNA"/>
</dbReference>
<dbReference type="Proteomes" id="UP001597459">
    <property type="component" value="Unassembled WGS sequence"/>
</dbReference>
<proteinExistence type="predicted"/>
<organism evidence="1 2">
    <name type="scientific">Aquimarina hainanensis</name>
    <dbReference type="NCBI Taxonomy" id="1578017"/>
    <lineage>
        <taxon>Bacteria</taxon>
        <taxon>Pseudomonadati</taxon>
        <taxon>Bacteroidota</taxon>
        <taxon>Flavobacteriia</taxon>
        <taxon>Flavobacteriales</taxon>
        <taxon>Flavobacteriaceae</taxon>
        <taxon>Aquimarina</taxon>
    </lineage>
</organism>
<evidence type="ECO:0000313" key="1">
    <source>
        <dbReference type="EMBL" id="MFD2591017.1"/>
    </source>
</evidence>
<dbReference type="RefSeq" id="WP_378253193.1">
    <property type="nucleotide sequence ID" value="NZ_JBHSJV010000001.1"/>
</dbReference>
<protein>
    <submittedName>
        <fullName evidence="1">Uncharacterized protein</fullName>
    </submittedName>
</protein>
<evidence type="ECO:0000313" key="2">
    <source>
        <dbReference type="Proteomes" id="UP001597459"/>
    </source>
</evidence>
<comment type="caution">
    <text evidence="1">The sequence shown here is derived from an EMBL/GenBank/DDBJ whole genome shotgun (WGS) entry which is preliminary data.</text>
</comment>
<reference evidence="2" key="1">
    <citation type="journal article" date="2019" name="Int. J. Syst. Evol. Microbiol.">
        <title>The Global Catalogue of Microorganisms (GCM) 10K type strain sequencing project: providing services to taxonomists for standard genome sequencing and annotation.</title>
        <authorList>
            <consortium name="The Broad Institute Genomics Platform"/>
            <consortium name="The Broad Institute Genome Sequencing Center for Infectious Disease"/>
            <person name="Wu L."/>
            <person name="Ma J."/>
        </authorList>
    </citation>
    <scope>NUCLEOTIDE SEQUENCE [LARGE SCALE GENOMIC DNA]</scope>
    <source>
        <strain evidence="2">KCTC 42423</strain>
    </source>
</reference>
<keyword evidence="2" id="KW-1185">Reference proteome</keyword>
<accession>A0ABW5N637</accession>
<name>A0ABW5N637_9FLAO</name>
<gene>
    <name evidence="1" type="ORF">ACFSTE_09255</name>
</gene>
<sequence>MEIQKQQLVKLFSLILKKRASEDAVKTNEITPSLLKFFSRKELIAIIKYRFGGSIPKEHDLMEKENEELLNLIEDDMYIISYVTQKWCEEVAKKPEKVLAPKVTVNEKKAASKTTSNEKAKK</sequence>